<dbReference type="PROSITE" id="PS00028">
    <property type="entry name" value="ZINC_FINGER_C2H2_1"/>
    <property type="match status" value="3"/>
</dbReference>
<dbReference type="Gene3D" id="3.30.160.60">
    <property type="entry name" value="Classic Zinc Finger"/>
    <property type="match status" value="3"/>
</dbReference>
<evidence type="ECO:0000259" key="6">
    <source>
        <dbReference type="PROSITE" id="PS50280"/>
    </source>
</evidence>
<keyword evidence="3" id="KW-0863">Zinc-finger</keyword>
<keyword evidence="1" id="KW-0805">Transcription regulation</keyword>
<dbReference type="InterPro" id="IPR036236">
    <property type="entry name" value="Znf_C2H2_sf"/>
</dbReference>
<dbReference type="SUPFAM" id="SSF57667">
    <property type="entry name" value="beta-beta-alpha zinc fingers"/>
    <property type="match status" value="2"/>
</dbReference>
<dbReference type="KEGG" id="aplc:110988428"/>
<dbReference type="AlphaFoldDB" id="A0A8B7ZQC3"/>
<dbReference type="Pfam" id="PF00096">
    <property type="entry name" value="zf-C2H2"/>
    <property type="match status" value="2"/>
</dbReference>
<evidence type="ECO:0000256" key="4">
    <source>
        <dbReference type="SAM" id="MobiDB-lite"/>
    </source>
</evidence>
<feature type="compositionally biased region" description="Low complexity" evidence="4">
    <location>
        <begin position="370"/>
        <end position="389"/>
    </location>
</feature>
<dbReference type="GeneID" id="110988428"/>
<feature type="domain" description="C2H2-type" evidence="5">
    <location>
        <begin position="646"/>
        <end position="674"/>
    </location>
</feature>
<organism evidence="7 8">
    <name type="scientific">Acanthaster planci</name>
    <name type="common">Crown-of-thorns starfish</name>
    <dbReference type="NCBI Taxonomy" id="133434"/>
    <lineage>
        <taxon>Eukaryota</taxon>
        <taxon>Metazoa</taxon>
        <taxon>Echinodermata</taxon>
        <taxon>Eleutherozoa</taxon>
        <taxon>Asterozoa</taxon>
        <taxon>Asteroidea</taxon>
        <taxon>Valvatacea</taxon>
        <taxon>Valvatida</taxon>
        <taxon>Acanthasteridae</taxon>
        <taxon>Acanthaster</taxon>
    </lineage>
</organism>
<dbReference type="InterPro" id="IPR013087">
    <property type="entry name" value="Znf_C2H2_type"/>
</dbReference>
<feature type="compositionally biased region" description="Low complexity" evidence="4">
    <location>
        <begin position="256"/>
        <end position="270"/>
    </location>
</feature>
<dbReference type="GO" id="GO:0008270">
    <property type="term" value="F:zinc ion binding"/>
    <property type="evidence" value="ECO:0007669"/>
    <property type="project" value="UniProtKB-KW"/>
</dbReference>
<dbReference type="CDD" id="cd19192">
    <property type="entry name" value="PR-SET_PRDM8"/>
    <property type="match status" value="1"/>
</dbReference>
<dbReference type="InterPro" id="IPR050331">
    <property type="entry name" value="Zinc_finger"/>
</dbReference>
<proteinExistence type="predicted"/>
<evidence type="ECO:0000256" key="2">
    <source>
        <dbReference type="ARBA" id="ARBA00023163"/>
    </source>
</evidence>
<protein>
    <submittedName>
        <fullName evidence="8">PR domain zinc finger protein 13-like</fullName>
    </submittedName>
</protein>
<feature type="compositionally biased region" description="Acidic residues" evidence="4">
    <location>
        <begin position="718"/>
        <end position="747"/>
    </location>
</feature>
<feature type="compositionally biased region" description="Basic and acidic residues" evidence="4">
    <location>
        <begin position="664"/>
        <end position="678"/>
    </location>
</feature>
<feature type="domain" description="C2H2-type" evidence="5">
    <location>
        <begin position="617"/>
        <end position="644"/>
    </location>
</feature>
<dbReference type="GO" id="GO:0005634">
    <property type="term" value="C:nucleus"/>
    <property type="evidence" value="ECO:0007669"/>
    <property type="project" value="TreeGrafter"/>
</dbReference>
<dbReference type="GO" id="GO:0010468">
    <property type="term" value="P:regulation of gene expression"/>
    <property type="evidence" value="ECO:0007669"/>
    <property type="project" value="TreeGrafter"/>
</dbReference>
<dbReference type="PANTHER" id="PTHR16515:SF21">
    <property type="entry name" value="PR DOMAIN ZINC FINGER PROTEIN 13"/>
    <property type="match status" value="1"/>
</dbReference>
<sequence length="747" mass="81472">MKPSKVPLQLRLGFQEGTPMIESGSGPSVVVVAASAAAAATTRLRGMFPVVDLPHASPMLGRAGSAKGSDIETSVWTSTEIPADVSFGPFDGEFRLGAAMKDCRDSPYMLEVKYSEGRLVSGPDSHPTRWMRFVAAAHDDHEQNLSAVRSPEGRVMFRTNRSILRGEELLVWYTNAFAEYLGMPLAVNHYRGKDGFSCPKCPKIYRYPNTLKSHLHFRCTGASAVCESSAPSCRSSSSKEERSLCAGSAFHRIVSTSSSSGAGESVPSSPRVTSANGHHQHHTSHHSNSHGVPAEASRTAMMDIYSLARSALSVGAGRKMHQPAGLIGDGAGSAFRPHNPRLQPTDAGVPHQKEKEGFRVVRSSKDSHGLSLLPTSSSSSTSPSSSSTSRHGQGERKASFTVEKMFGLPRPASPQLAHHNSAIEDSLLQQRQKALERNCLPAGYQPCPVSAHHHHHHGDTPVAIGPLHRSLDPYAGFPYPFYHHHHHSQPGLHPGLSRYGTVLPVHTNGELYGSSGPCFSYKLPFPAGLLRYPDPTAPLVASAASDVMELNKYANLERSLTNQGVTGFHDPQLFANHHPAPNGKAKRGHLCIYCGKLYSRKYGLKIHLRTHTGYKPLKCKVCLRPFGDPSNLNKHIRLHAEGETPYRCQYCGKVLVRRRDLDRHIRSRHPNEHEKSDQEAASSGLVRTSPPPTKAAIEGAIKTPEYGVENPMSSPDPVDNDDEDDEEVEDGDDEQEMDDDMQPEIDV</sequence>
<evidence type="ECO:0000259" key="5">
    <source>
        <dbReference type="PROSITE" id="PS50157"/>
    </source>
</evidence>
<dbReference type="InterPro" id="IPR046341">
    <property type="entry name" value="SET_dom_sf"/>
</dbReference>
<dbReference type="PROSITE" id="PS50280">
    <property type="entry name" value="SET"/>
    <property type="match status" value="1"/>
</dbReference>
<dbReference type="OMA" id="ARNDHEQ"/>
<dbReference type="SMART" id="SM00355">
    <property type="entry name" value="ZnF_C2H2"/>
    <property type="match status" value="4"/>
</dbReference>
<dbReference type="Pfam" id="PF21549">
    <property type="entry name" value="PRDM2_PR"/>
    <property type="match status" value="1"/>
</dbReference>
<dbReference type="PANTHER" id="PTHR16515">
    <property type="entry name" value="PR DOMAIN ZINC FINGER PROTEIN"/>
    <property type="match status" value="1"/>
</dbReference>
<feature type="region of interest" description="Disordered" evidence="4">
    <location>
        <begin position="256"/>
        <end position="294"/>
    </location>
</feature>
<dbReference type="RefSeq" id="XP_022107599.1">
    <property type="nucleotide sequence ID" value="XM_022251907.1"/>
</dbReference>
<evidence type="ECO:0000313" key="8">
    <source>
        <dbReference type="RefSeq" id="XP_022107599.1"/>
    </source>
</evidence>
<keyword evidence="3" id="KW-0479">Metal-binding</keyword>
<dbReference type="Gene3D" id="2.170.270.10">
    <property type="entry name" value="SET domain"/>
    <property type="match status" value="1"/>
</dbReference>
<keyword evidence="3" id="KW-0862">Zinc</keyword>
<keyword evidence="7" id="KW-1185">Reference proteome</keyword>
<feature type="domain" description="SET" evidence="6">
    <location>
        <begin position="48"/>
        <end position="174"/>
    </location>
</feature>
<evidence type="ECO:0000256" key="1">
    <source>
        <dbReference type="ARBA" id="ARBA00023015"/>
    </source>
</evidence>
<dbReference type="Proteomes" id="UP000694845">
    <property type="component" value="Unplaced"/>
</dbReference>
<keyword evidence="2" id="KW-0804">Transcription</keyword>
<accession>A0A8B7ZQC3</accession>
<dbReference type="OrthoDB" id="9998363at2759"/>
<dbReference type="InterPro" id="IPR044402">
    <property type="entry name" value="PRDM8-like_PR/SET"/>
</dbReference>
<feature type="domain" description="C2H2-type" evidence="5">
    <location>
        <begin position="589"/>
        <end position="616"/>
    </location>
</feature>
<name>A0A8B7ZQC3_ACAPL</name>
<dbReference type="InterPro" id="IPR001214">
    <property type="entry name" value="SET_dom"/>
</dbReference>
<evidence type="ECO:0000313" key="7">
    <source>
        <dbReference type="Proteomes" id="UP000694845"/>
    </source>
</evidence>
<feature type="compositionally biased region" description="Basic residues" evidence="4">
    <location>
        <begin position="278"/>
        <end position="288"/>
    </location>
</feature>
<feature type="compositionally biased region" description="Basic and acidic residues" evidence="4">
    <location>
        <begin position="351"/>
        <end position="368"/>
    </location>
</feature>
<reference evidence="8" key="1">
    <citation type="submission" date="2025-08" db="UniProtKB">
        <authorList>
            <consortium name="RefSeq"/>
        </authorList>
    </citation>
    <scope>IDENTIFICATION</scope>
</reference>
<dbReference type="FunFam" id="3.30.160.60:FF:000616">
    <property type="entry name" value="PR domain zinc finger protein 13"/>
    <property type="match status" value="1"/>
</dbReference>
<feature type="region of interest" description="Disordered" evidence="4">
    <location>
        <begin position="323"/>
        <end position="397"/>
    </location>
</feature>
<evidence type="ECO:0000256" key="3">
    <source>
        <dbReference type="PROSITE-ProRule" id="PRU00042"/>
    </source>
</evidence>
<gene>
    <name evidence="8" type="primary">LOC110988428</name>
</gene>
<dbReference type="CTD" id="59336"/>
<feature type="region of interest" description="Disordered" evidence="4">
    <location>
        <begin position="664"/>
        <end position="747"/>
    </location>
</feature>
<dbReference type="PROSITE" id="PS50157">
    <property type="entry name" value="ZINC_FINGER_C2H2_2"/>
    <property type="match status" value="3"/>
</dbReference>